<dbReference type="EMBL" id="SJPI01000005">
    <property type="protein sequence ID" value="TWT47943.1"/>
    <property type="molecule type" value="Genomic_DNA"/>
</dbReference>
<feature type="transmembrane region" description="Helical" evidence="1">
    <location>
        <begin position="36"/>
        <end position="56"/>
    </location>
</feature>
<evidence type="ECO:0000313" key="3">
    <source>
        <dbReference type="Proteomes" id="UP000316598"/>
    </source>
</evidence>
<evidence type="ECO:0000313" key="2">
    <source>
        <dbReference type="EMBL" id="TWT47943.1"/>
    </source>
</evidence>
<keyword evidence="1" id="KW-0812">Transmembrane</keyword>
<sequence length="88" mass="9997">MRCNGAGLARFLEWTISSPGPLIAADYEVRGLTRGVWPLFGIFLYMGLLGISLRGVESGLAWRRRWTLWRGEKVRLGTIRLFEVSTLK</sequence>
<keyword evidence="1" id="KW-0472">Membrane</keyword>
<dbReference type="Proteomes" id="UP000316598">
    <property type="component" value="Unassembled WGS sequence"/>
</dbReference>
<comment type="caution">
    <text evidence="2">The sequence shown here is derived from an EMBL/GenBank/DDBJ whole genome shotgun (WGS) entry which is preliminary data.</text>
</comment>
<dbReference type="AlphaFoldDB" id="A0A5C5WCU8"/>
<keyword evidence="1" id="KW-1133">Transmembrane helix</keyword>
<reference evidence="2 3" key="1">
    <citation type="submission" date="2019-02" db="EMBL/GenBank/DDBJ databases">
        <title>Deep-cultivation of Planctomycetes and their phenomic and genomic characterization uncovers novel biology.</title>
        <authorList>
            <person name="Wiegand S."/>
            <person name="Jogler M."/>
            <person name="Boedeker C."/>
            <person name="Pinto D."/>
            <person name="Vollmers J."/>
            <person name="Rivas-Marin E."/>
            <person name="Kohn T."/>
            <person name="Peeters S.H."/>
            <person name="Heuer A."/>
            <person name="Rast P."/>
            <person name="Oberbeckmann S."/>
            <person name="Bunk B."/>
            <person name="Jeske O."/>
            <person name="Meyerdierks A."/>
            <person name="Storesund J.E."/>
            <person name="Kallscheuer N."/>
            <person name="Luecker S."/>
            <person name="Lage O.M."/>
            <person name="Pohl T."/>
            <person name="Merkel B.J."/>
            <person name="Hornburger P."/>
            <person name="Mueller R.-W."/>
            <person name="Bruemmer F."/>
            <person name="Labrenz M."/>
            <person name="Spormann A.M."/>
            <person name="Op Den Camp H."/>
            <person name="Overmann J."/>
            <person name="Amann R."/>
            <person name="Jetten M.S.M."/>
            <person name="Mascher T."/>
            <person name="Medema M.H."/>
            <person name="Devos D.P."/>
            <person name="Kaster A.-K."/>
            <person name="Ovreas L."/>
            <person name="Rohde M."/>
            <person name="Galperin M.Y."/>
            <person name="Jogler C."/>
        </authorList>
    </citation>
    <scope>NUCLEOTIDE SEQUENCE [LARGE SCALE GENOMIC DNA]</scope>
    <source>
        <strain evidence="2 3">Pla22</strain>
    </source>
</reference>
<accession>A0A5C5WCU8</accession>
<evidence type="ECO:0000256" key="1">
    <source>
        <dbReference type="SAM" id="Phobius"/>
    </source>
</evidence>
<gene>
    <name evidence="2" type="ORF">Pla22_52190</name>
</gene>
<protein>
    <submittedName>
        <fullName evidence="2">Uncharacterized protein</fullName>
    </submittedName>
</protein>
<name>A0A5C5WCU8_9BACT</name>
<organism evidence="2 3">
    <name type="scientific">Rubripirellula amarantea</name>
    <dbReference type="NCBI Taxonomy" id="2527999"/>
    <lineage>
        <taxon>Bacteria</taxon>
        <taxon>Pseudomonadati</taxon>
        <taxon>Planctomycetota</taxon>
        <taxon>Planctomycetia</taxon>
        <taxon>Pirellulales</taxon>
        <taxon>Pirellulaceae</taxon>
        <taxon>Rubripirellula</taxon>
    </lineage>
</organism>
<keyword evidence="3" id="KW-1185">Reference proteome</keyword>
<proteinExistence type="predicted"/>